<dbReference type="HAMAP" id="MF_01384">
    <property type="entry name" value="UreD"/>
    <property type="match status" value="1"/>
</dbReference>
<comment type="similarity">
    <text evidence="1">Belongs to the UreD family.</text>
</comment>
<dbReference type="eggNOG" id="ENOG502QSQN">
    <property type="taxonomic scope" value="Eukaryota"/>
</dbReference>
<name>W9X4C8_9EURO</name>
<evidence type="ECO:0000256" key="2">
    <source>
        <dbReference type="ARBA" id="ARBA00023186"/>
    </source>
</evidence>
<protein>
    <recommendedName>
        <fullName evidence="5">Urease accessory protein</fullName>
    </recommendedName>
</protein>
<dbReference type="OrthoDB" id="5550464at2759"/>
<sequence>MSLPISPFAASSSRAGSGEILLALLPPERQVLQRCTYQYPLKLIAPDPHHSSEEKHVTVAFFLTYGGGLVGGDQISLRVELQDATRLVLVTQGSTKIFKSPQRSVVSRQQLDVRIGSQASLCYLPDPTQPFAESVYEQKQTFYVQPDATSSLLVLDWVSEGRRARGESWTLWSWKGRNEVREFDERSKGRLLLRDALMLHEDGLGSTGLFDKSNNMGIFGTLIIYGPVFKKLGEFFTQEFTSQPRIGAKDWAANERITQANGVDQAEQARQREKQDGILWTAAYTRGFILVKFGAKEVDGAKRWLGGLLKQEGTVERVFGHQALICFR</sequence>
<comment type="caution">
    <text evidence="3">The sequence shown here is derived from an EMBL/GenBank/DDBJ whole genome shotgun (WGS) entry which is preliminary data.</text>
</comment>
<dbReference type="STRING" id="1182543.W9X4C8"/>
<dbReference type="GeneID" id="19186477"/>
<dbReference type="Pfam" id="PF01774">
    <property type="entry name" value="UreD"/>
    <property type="match status" value="1"/>
</dbReference>
<gene>
    <name evidence="3" type="ORF">A1O5_01744</name>
</gene>
<keyword evidence="4" id="KW-1185">Reference proteome</keyword>
<accession>W9X4C8</accession>
<evidence type="ECO:0000313" key="3">
    <source>
        <dbReference type="EMBL" id="EXJ75048.1"/>
    </source>
</evidence>
<dbReference type="EMBL" id="AMGX01000002">
    <property type="protein sequence ID" value="EXJ75048.1"/>
    <property type="molecule type" value="Genomic_DNA"/>
</dbReference>
<dbReference type="HOGENOM" id="CLU_021703_2_0_1"/>
<dbReference type="AlphaFoldDB" id="W9X4C8"/>
<evidence type="ECO:0008006" key="5">
    <source>
        <dbReference type="Google" id="ProtNLM"/>
    </source>
</evidence>
<dbReference type="Proteomes" id="UP000019471">
    <property type="component" value="Unassembled WGS sequence"/>
</dbReference>
<dbReference type="InterPro" id="IPR002669">
    <property type="entry name" value="UreD"/>
</dbReference>
<keyword evidence="2" id="KW-0143">Chaperone</keyword>
<dbReference type="PANTHER" id="PTHR33643">
    <property type="entry name" value="UREASE ACCESSORY PROTEIN D"/>
    <property type="match status" value="1"/>
</dbReference>
<proteinExistence type="inferred from homology"/>
<reference evidence="3 4" key="1">
    <citation type="submission" date="2013-03" db="EMBL/GenBank/DDBJ databases">
        <title>The Genome Sequence of Cladophialophora psammophila CBS 110553.</title>
        <authorList>
            <consortium name="The Broad Institute Genomics Platform"/>
            <person name="Cuomo C."/>
            <person name="de Hoog S."/>
            <person name="Gorbushina A."/>
            <person name="Walker B."/>
            <person name="Young S.K."/>
            <person name="Zeng Q."/>
            <person name="Gargeya S."/>
            <person name="Fitzgerald M."/>
            <person name="Haas B."/>
            <person name="Abouelleil A."/>
            <person name="Allen A.W."/>
            <person name="Alvarado L."/>
            <person name="Arachchi H.M."/>
            <person name="Berlin A.M."/>
            <person name="Chapman S.B."/>
            <person name="Gainer-Dewar J."/>
            <person name="Goldberg J."/>
            <person name="Griggs A."/>
            <person name="Gujja S."/>
            <person name="Hansen M."/>
            <person name="Howarth C."/>
            <person name="Imamovic A."/>
            <person name="Ireland A."/>
            <person name="Larimer J."/>
            <person name="McCowan C."/>
            <person name="Murphy C."/>
            <person name="Pearson M."/>
            <person name="Poon T.W."/>
            <person name="Priest M."/>
            <person name="Roberts A."/>
            <person name="Saif S."/>
            <person name="Shea T."/>
            <person name="Sisk P."/>
            <person name="Sykes S."/>
            <person name="Wortman J."/>
            <person name="Nusbaum C."/>
            <person name="Birren B."/>
        </authorList>
    </citation>
    <scope>NUCLEOTIDE SEQUENCE [LARGE SCALE GENOMIC DNA]</scope>
    <source>
        <strain evidence="3 4">CBS 110553</strain>
    </source>
</reference>
<evidence type="ECO:0000313" key="4">
    <source>
        <dbReference type="Proteomes" id="UP000019471"/>
    </source>
</evidence>
<evidence type="ECO:0000256" key="1">
    <source>
        <dbReference type="ARBA" id="ARBA00007177"/>
    </source>
</evidence>
<dbReference type="RefSeq" id="XP_007740550.1">
    <property type="nucleotide sequence ID" value="XM_007742360.1"/>
</dbReference>
<organism evidence="3 4">
    <name type="scientific">Cladophialophora psammophila CBS 110553</name>
    <dbReference type="NCBI Taxonomy" id="1182543"/>
    <lineage>
        <taxon>Eukaryota</taxon>
        <taxon>Fungi</taxon>
        <taxon>Dikarya</taxon>
        <taxon>Ascomycota</taxon>
        <taxon>Pezizomycotina</taxon>
        <taxon>Eurotiomycetes</taxon>
        <taxon>Chaetothyriomycetidae</taxon>
        <taxon>Chaetothyriales</taxon>
        <taxon>Herpotrichiellaceae</taxon>
        <taxon>Cladophialophora</taxon>
    </lineage>
</organism>
<dbReference type="PANTHER" id="PTHR33643:SF1">
    <property type="entry name" value="UREASE ACCESSORY PROTEIN D"/>
    <property type="match status" value="1"/>
</dbReference>
<dbReference type="GO" id="GO:0016151">
    <property type="term" value="F:nickel cation binding"/>
    <property type="evidence" value="ECO:0007669"/>
    <property type="project" value="InterPro"/>
</dbReference>